<dbReference type="PANTHER" id="PTHR45717:SF8">
    <property type="entry name" value="OS01G0301000 PROTEIN"/>
    <property type="match status" value="1"/>
</dbReference>
<evidence type="ECO:0008006" key="9">
    <source>
        <dbReference type="Google" id="ProtNLM"/>
    </source>
</evidence>
<dbReference type="Gene3D" id="1.25.40.10">
    <property type="entry name" value="Tetratricopeptide repeat domain"/>
    <property type="match status" value="3"/>
</dbReference>
<keyword evidence="8" id="KW-1185">Reference proteome</keyword>
<dbReference type="PROSITE" id="PS51375">
    <property type="entry name" value="PPR"/>
    <property type="match status" value="2"/>
</dbReference>
<comment type="caution">
    <text evidence="7">The sequence shown here is derived from an EMBL/GenBank/DDBJ whole genome shotgun (WGS) entry which is preliminary data.</text>
</comment>
<keyword evidence="3" id="KW-0677">Repeat</keyword>
<dbReference type="GO" id="GO:0005739">
    <property type="term" value="C:mitochondrion"/>
    <property type="evidence" value="ECO:0007669"/>
    <property type="project" value="UniProtKB-SubCell"/>
</dbReference>
<dbReference type="EMBL" id="JAUHHV010000009">
    <property type="protein sequence ID" value="KAK1412503.1"/>
    <property type="molecule type" value="Genomic_DNA"/>
</dbReference>
<evidence type="ECO:0000313" key="7">
    <source>
        <dbReference type="EMBL" id="KAK1412503.1"/>
    </source>
</evidence>
<evidence type="ECO:0000256" key="5">
    <source>
        <dbReference type="ARBA" id="ARBA00023128"/>
    </source>
</evidence>
<feature type="repeat" description="PPR" evidence="6">
    <location>
        <begin position="356"/>
        <end position="390"/>
    </location>
</feature>
<feature type="repeat" description="PPR" evidence="6">
    <location>
        <begin position="146"/>
        <end position="180"/>
    </location>
</feature>
<proteinExistence type="inferred from homology"/>
<dbReference type="InterPro" id="IPR002885">
    <property type="entry name" value="PPR_rpt"/>
</dbReference>
<reference evidence="7" key="1">
    <citation type="journal article" date="2023" name="bioRxiv">
        <title>Improved chromosome-level genome assembly for marigold (Tagetes erecta).</title>
        <authorList>
            <person name="Jiang F."/>
            <person name="Yuan L."/>
            <person name="Wang S."/>
            <person name="Wang H."/>
            <person name="Xu D."/>
            <person name="Wang A."/>
            <person name="Fan W."/>
        </authorList>
    </citation>
    <scope>NUCLEOTIDE SEQUENCE</scope>
    <source>
        <strain evidence="7">WSJ</strain>
        <tissue evidence="7">Leaf</tissue>
    </source>
</reference>
<dbReference type="FunFam" id="1.25.40.10:FF:000385">
    <property type="entry name" value="Pentatricopeptide repeat-containing protein mitochondrial"/>
    <property type="match status" value="1"/>
</dbReference>
<comment type="similarity">
    <text evidence="2">Belongs to the PPR family. P subfamily.</text>
</comment>
<protein>
    <recommendedName>
        <fullName evidence="9">Pentatricopeptide repeat-containing protein</fullName>
    </recommendedName>
</protein>
<accession>A0AAD8NLH1</accession>
<evidence type="ECO:0000256" key="1">
    <source>
        <dbReference type="ARBA" id="ARBA00004173"/>
    </source>
</evidence>
<comment type="subcellular location">
    <subcellularLocation>
        <location evidence="1">Mitochondrion</location>
    </subcellularLocation>
</comment>
<dbReference type="SUPFAM" id="SSF48452">
    <property type="entry name" value="TPR-like"/>
    <property type="match status" value="1"/>
</dbReference>
<evidence type="ECO:0000256" key="3">
    <source>
        <dbReference type="ARBA" id="ARBA00022737"/>
    </source>
</evidence>
<evidence type="ECO:0000256" key="2">
    <source>
        <dbReference type="ARBA" id="ARBA00007626"/>
    </source>
</evidence>
<dbReference type="AlphaFoldDB" id="A0AAD8NLH1"/>
<dbReference type="GO" id="GO:0003729">
    <property type="term" value="F:mRNA binding"/>
    <property type="evidence" value="ECO:0007669"/>
    <property type="project" value="UniProtKB-ARBA"/>
</dbReference>
<organism evidence="7 8">
    <name type="scientific">Tagetes erecta</name>
    <name type="common">African marigold</name>
    <dbReference type="NCBI Taxonomy" id="13708"/>
    <lineage>
        <taxon>Eukaryota</taxon>
        <taxon>Viridiplantae</taxon>
        <taxon>Streptophyta</taxon>
        <taxon>Embryophyta</taxon>
        <taxon>Tracheophyta</taxon>
        <taxon>Spermatophyta</taxon>
        <taxon>Magnoliopsida</taxon>
        <taxon>eudicotyledons</taxon>
        <taxon>Gunneridae</taxon>
        <taxon>Pentapetalae</taxon>
        <taxon>asterids</taxon>
        <taxon>campanulids</taxon>
        <taxon>Asterales</taxon>
        <taxon>Asteraceae</taxon>
        <taxon>Asteroideae</taxon>
        <taxon>Heliantheae alliance</taxon>
        <taxon>Tageteae</taxon>
        <taxon>Tagetes</taxon>
    </lineage>
</organism>
<dbReference type="PANTHER" id="PTHR45717">
    <property type="entry name" value="OS12G0527900 PROTEIN"/>
    <property type="match status" value="1"/>
</dbReference>
<evidence type="ECO:0000256" key="4">
    <source>
        <dbReference type="ARBA" id="ARBA00022946"/>
    </source>
</evidence>
<dbReference type="InterPro" id="IPR011990">
    <property type="entry name" value="TPR-like_helical_dom_sf"/>
</dbReference>
<dbReference type="Pfam" id="PF01535">
    <property type="entry name" value="PPR"/>
    <property type="match status" value="3"/>
</dbReference>
<dbReference type="Proteomes" id="UP001229421">
    <property type="component" value="Unassembled WGS sequence"/>
</dbReference>
<gene>
    <name evidence="7" type="ORF">QVD17_33808</name>
</gene>
<dbReference type="NCBIfam" id="TIGR00756">
    <property type="entry name" value="PPR"/>
    <property type="match status" value="2"/>
</dbReference>
<keyword evidence="5" id="KW-0496">Mitochondrion</keyword>
<name>A0AAD8NLH1_TARER</name>
<dbReference type="Pfam" id="PF13041">
    <property type="entry name" value="PPR_2"/>
    <property type="match status" value="1"/>
</dbReference>
<evidence type="ECO:0000313" key="8">
    <source>
        <dbReference type="Proteomes" id="UP001229421"/>
    </source>
</evidence>
<sequence>MMIFRCRSLVSFTRTSKKLRLLSTAVEEANISSELVSPPHKKSANEKRLYRRLSELGATDGIVAQTLNQYIREGNFVKKIVLERCVRELRRYGKYQHALEVMDWMDKRDINFSNTDLAVRLDLISKVHGVSEAEDFFKNLSPQLQTRNTYGALLNTYCKLQMTDKALALFKEIESKNFTTSLTFNNIMTLYIGLDQPEKVPPLIEEMKKRKIHLSTFTYNIWMQSFSLLGDIEGVERVFEEITRDAKETCNWTTYSNIAGAYVKAGLVEKAESALKMLESEIKYPSREAYHFLITFYSSLNNQEQVHRVSSLLKSSFETTSNMSYRIILQALSKVNDLEGMKKWFEEWESNCTYFDTRVANVVISGYLRHNKVEEAELVFHGSVKRSSGPFVQTLVLFMKHYLANQQIDLAMKCLETAAERAESCNWYPHSFSIDVFLEHFEKEKDVAGAEKLYKILQKLNCVDDKVYSHLLQTYIAAGKTQPDLSQRIERDGIVVTPELGNMLKKVCSV</sequence>
<keyword evidence="4" id="KW-0809">Transit peptide</keyword>
<evidence type="ECO:0000256" key="6">
    <source>
        <dbReference type="PROSITE-ProRule" id="PRU00708"/>
    </source>
</evidence>